<comment type="caution">
    <text evidence="10">The sequence shown here is derived from an EMBL/GenBank/DDBJ whole genome shotgun (WGS) entry which is preliminary data.</text>
</comment>
<evidence type="ECO:0000313" key="11">
    <source>
        <dbReference type="Proteomes" id="UP000297951"/>
    </source>
</evidence>
<dbReference type="NCBIfam" id="TIGR02432">
    <property type="entry name" value="lysidine_TilS_N"/>
    <property type="match status" value="1"/>
</dbReference>
<dbReference type="GO" id="GO:0032267">
    <property type="term" value="F:tRNA(Ile)-lysidine synthase activity"/>
    <property type="evidence" value="ECO:0007669"/>
    <property type="project" value="UniProtKB-EC"/>
</dbReference>
<evidence type="ECO:0000256" key="7">
    <source>
        <dbReference type="HAMAP-Rule" id="MF_01161"/>
    </source>
</evidence>
<dbReference type="STRING" id="85336.A7979_04635"/>
<dbReference type="GO" id="GO:0005524">
    <property type="term" value="F:ATP binding"/>
    <property type="evidence" value="ECO:0007669"/>
    <property type="project" value="UniProtKB-UniRule"/>
</dbReference>
<dbReference type="HAMAP" id="MF_01161">
    <property type="entry name" value="tRNA_Ile_lys_synt"/>
    <property type="match status" value="1"/>
</dbReference>
<comment type="subcellular location">
    <subcellularLocation>
        <location evidence="7">Cytoplasm</location>
    </subcellularLocation>
</comment>
<dbReference type="InterPro" id="IPR012094">
    <property type="entry name" value="tRNA_Ile_lys_synt"/>
</dbReference>
<name>A0A4Y9F621_9MICC</name>
<evidence type="ECO:0000256" key="6">
    <source>
        <dbReference type="ARBA" id="ARBA00048539"/>
    </source>
</evidence>
<dbReference type="PANTHER" id="PTHR43033">
    <property type="entry name" value="TRNA(ILE)-LYSIDINE SYNTHASE-RELATED"/>
    <property type="match status" value="1"/>
</dbReference>
<accession>A0A4Y9F621</accession>
<dbReference type="OrthoDB" id="5244702at2"/>
<gene>
    <name evidence="7 10" type="primary">tilS</name>
    <name evidence="10" type="ORF">E4U03_03470</name>
</gene>
<evidence type="ECO:0000256" key="2">
    <source>
        <dbReference type="ARBA" id="ARBA00022598"/>
    </source>
</evidence>
<comment type="catalytic activity">
    <reaction evidence="6 7">
        <text>cytidine(34) in tRNA(Ile2) + L-lysine + ATP = lysidine(34) in tRNA(Ile2) + AMP + diphosphate + H(+)</text>
        <dbReference type="Rhea" id="RHEA:43744"/>
        <dbReference type="Rhea" id="RHEA-COMP:10625"/>
        <dbReference type="Rhea" id="RHEA-COMP:10670"/>
        <dbReference type="ChEBI" id="CHEBI:15378"/>
        <dbReference type="ChEBI" id="CHEBI:30616"/>
        <dbReference type="ChEBI" id="CHEBI:32551"/>
        <dbReference type="ChEBI" id="CHEBI:33019"/>
        <dbReference type="ChEBI" id="CHEBI:82748"/>
        <dbReference type="ChEBI" id="CHEBI:83665"/>
        <dbReference type="ChEBI" id="CHEBI:456215"/>
        <dbReference type="EC" id="6.3.4.19"/>
    </reaction>
</comment>
<dbReference type="AlphaFoldDB" id="A0A4Y9F621"/>
<dbReference type="EMBL" id="SPQC01000008">
    <property type="protein sequence ID" value="TFU23410.1"/>
    <property type="molecule type" value="Genomic_DNA"/>
</dbReference>
<evidence type="ECO:0000256" key="1">
    <source>
        <dbReference type="ARBA" id="ARBA00022490"/>
    </source>
</evidence>
<feature type="domain" description="tRNA(Ile)-lysidine/2-thiocytidine synthase N-terminal" evidence="8">
    <location>
        <begin position="53"/>
        <end position="236"/>
    </location>
</feature>
<dbReference type="Gene3D" id="1.20.59.20">
    <property type="match status" value="1"/>
</dbReference>
<protein>
    <recommendedName>
        <fullName evidence="7">tRNA(Ile)-lysidine synthase</fullName>
        <ecNumber evidence="7">6.3.4.19</ecNumber>
    </recommendedName>
    <alternativeName>
        <fullName evidence="7">tRNA(Ile)-2-lysyl-cytidine synthase</fullName>
    </alternativeName>
    <alternativeName>
        <fullName evidence="7">tRNA(Ile)-lysidine synthetase</fullName>
    </alternativeName>
</protein>
<comment type="function">
    <text evidence="7">Ligates lysine onto the cytidine present at position 34 of the AUA codon-specific tRNA(Ile) that contains the anticodon CAU, in an ATP-dependent manner. Cytidine is converted to lysidine, thus changing the amino acid specificity of the tRNA from methionine to isoleucine.</text>
</comment>
<dbReference type="GO" id="GO:0005737">
    <property type="term" value="C:cytoplasm"/>
    <property type="evidence" value="ECO:0007669"/>
    <property type="project" value="UniProtKB-SubCell"/>
</dbReference>
<dbReference type="Pfam" id="PF01171">
    <property type="entry name" value="ATP_bind_3"/>
    <property type="match status" value="1"/>
</dbReference>
<dbReference type="SUPFAM" id="SSF52402">
    <property type="entry name" value="Adenine nucleotide alpha hydrolases-like"/>
    <property type="match status" value="1"/>
</dbReference>
<feature type="binding site" evidence="7">
    <location>
        <begin position="58"/>
        <end position="63"/>
    </location>
    <ligand>
        <name>ATP</name>
        <dbReference type="ChEBI" id="CHEBI:30616"/>
    </ligand>
</feature>
<keyword evidence="3 7" id="KW-0819">tRNA processing</keyword>
<dbReference type="InterPro" id="IPR014729">
    <property type="entry name" value="Rossmann-like_a/b/a_fold"/>
</dbReference>
<dbReference type="PANTHER" id="PTHR43033:SF1">
    <property type="entry name" value="TRNA(ILE)-LYSIDINE SYNTHASE-RELATED"/>
    <property type="match status" value="1"/>
</dbReference>
<evidence type="ECO:0000259" key="9">
    <source>
        <dbReference type="Pfam" id="PF09179"/>
    </source>
</evidence>
<sequence length="397" mass="41371">MQQRKTRLNPLVGAARREVADVLEQVFGAGTVAPTGSSGRLSAGPKAGQVPLVLAAVSGGPDSLALAVLLAHFNRRQDVRVGAVVVDHQLQDGSAQVAERTAQTLRELGLSPVLVETVTVEEGKEGPEMAARTARYGAFARALAATGADAIALGHTLDDQAETVLLGLARGSGTRSLAGMPVDRTEDHPAGPVRVIRPLLTLRRADIEDICADAGLTPWQDPTNTDQSLMRARVRHSVLPYLEEHLGGGVALSLARTATIAGADADYLASAARQALVEVLVDADVLAPANTDIACLLGVEPSRDMVVLNRAALAGLHPALRTRVLALALEKAGGIAPGFERLAALDAFAGDHSTAGPLQLPGHISAYRRRPGTTITRAGQSYNLKKTGLIVLLKTAP</sequence>
<keyword evidence="1 7" id="KW-0963">Cytoplasm</keyword>
<evidence type="ECO:0000256" key="4">
    <source>
        <dbReference type="ARBA" id="ARBA00022741"/>
    </source>
</evidence>
<evidence type="ECO:0000259" key="8">
    <source>
        <dbReference type="Pfam" id="PF01171"/>
    </source>
</evidence>
<evidence type="ECO:0000313" key="10">
    <source>
        <dbReference type="EMBL" id="TFU23410.1"/>
    </source>
</evidence>
<evidence type="ECO:0000256" key="3">
    <source>
        <dbReference type="ARBA" id="ARBA00022694"/>
    </source>
</evidence>
<proteinExistence type="inferred from homology"/>
<feature type="domain" description="tRNA(Ile)-lysidine synthase substrate-binding" evidence="9">
    <location>
        <begin position="308"/>
        <end position="369"/>
    </location>
</feature>
<dbReference type="Proteomes" id="UP000297951">
    <property type="component" value="Unassembled WGS sequence"/>
</dbReference>
<dbReference type="EC" id="6.3.4.19" evidence="7"/>
<keyword evidence="5 7" id="KW-0067">ATP-binding</keyword>
<dbReference type="Gene3D" id="3.40.50.620">
    <property type="entry name" value="HUPs"/>
    <property type="match status" value="1"/>
</dbReference>
<keyword evidence="2 7" id="KW-0436">Ligase</keyword>
<comment type="domain">
    <text evidence="7">The N-terminal region contains the highly conserved SGGXDS motif, predicted to be a P-loop motif involved in ATP binding.</text>
</comment>
<comment type="similarity">
    <text evidence="7">Belongs to the tRNA(Ile)-lysidine synthase family.</text>
</comment>
<reference evidence="10 11" key="1">
    <citation type="submission" date="2019-03" db="EMBL/GenBank/DDBJ databases">
        <title>Diversity of the mouse oral microbiome.</title>
        <authorList>
            <person name="Joseph S."/>
            <person name="Aduse-Opoku J."/>
            <person name="Curtis M."/>
            <person name="Wade W."/>
            <person name="Hashim A."/>
        </authorList>
    </citation>
    <scope>NUCLEOTIDE SEQUENCE [LARGE SCALE GENOMIC DNA]</scope>
    <source>
        <strain evidence="11">irhom_31</strain>
    </source>
</reference>
<organism evidence="10 11">
    <name type="scientific">Rothia nasimurium</name>
    <dbReference type="NCBI Taxonomy" id="85336"/>
    <lineage>
        <taxon>Bacteria</taxon>
        <taxon>Bacillati</taxon>
        <taxon>Actinomycetota</taxon>
        <taxon>Actinomycetes</taxon>
        <taxon>Micrococcales</taxon>
        <taxon>Micrococcaceae</taxon>
        <taxon>Rothia</taxon>
    </lineage>
</organism>
<dbReference type="InterPro" id="IPR015262">
    <property type="entry name" value="tRNA_Ile_lys_synt_subst-bd"/>
</dbReference>
<evidence type="ECO:0000256" key="5">
    <source>
        <dbReference type="ARBA" id="ARBA00022840"/>
    </source>
</evidence>
<dbReference type="RefSeq" id="WP_135011599.1">
    <property type="nucleotide sequence ID" value="NZ_JADGLK010000008.1"/>
</dbReference>
<dbReference type="Pfam" id="PF09179">
    <property type="entry name" value="TilS"/>
    <property type="match status" value="1"/>
</dbReference>
<dbReference type="InterPro" id="IPR012795">
    <property type="entry name" value="tRNA_Ile_lys_synt_N"/>
</dbReference>
<dbReference type="GO" id="GO:0006400">
    <property type="term" value="P:tRNA modification"/>
    <property type="evidence" value="ECO:0007669"/>
    <property type="project" value="UniProtKB-UniRule"/>
</dbReference>
<dbReference type="SUPFAM" id="SSF82829">
    <property type="entry name" value="MesJ substrate recognition domain-like"/>
    <property type="match status" value="1"/>
</dbReference>
<keyword evidence="4 7" id="KW-0547">Nucleotide-binding</keyword>
<dbReference type="CDD" id="cd01992">
    <property type="entry name" value="TilS_N"/>
    <property type="match status" value="1"/>
</dbReference>
<dbReference type="InterPro" id="IPR011063">
    <property type="entry name" value="TilS/TtcA_N"/>
</dbReference>